<keyword evidence="6" id="KW-0472">Membrane</keyword>
<dbReference type="FunFam" id="3.40.630.30:FF:000048">
    <property type="entry name" value="Glucosamine 6-phosphate N-acetyltransferase"/>
    <property type="match status" value="1"/>
</dbReference>
<comment type="subcellular location">
    <subcellularLocation>
        <location evidence="1">Endomembrane system</location>
        <topology evidence="1">Peripheral membrane protein</topology>
    </subcellularLocation>
    <subcellularLocation>
        <location evidence="2">Endoplasmic reticulum membrane</location>
    </subcellularLocation>
</comment>
<dbReference type="InterPro" id="IPR039143">
    <property type="entry name" value="GNPNAT1-like"/>
</dbReference>
<dbReference type="CDD" id="cd04301">
    <property type="entry name" value="NAT_SF"/>
    <property type="match status" value="1"/>
</dbReference>
<feature type="domain" description="N-acetyltransferase" evidence="9">
    <location>
        <begin position="30"/>
        <end position="174"/>
    </location>
</feature>
<evidence type="ECO:0000256" key="1">
    <source>
        <dbReference type="ARBA" id="ARBA00004184"/>
    </source>
</evidence>
<dbReference type="SMR" id="A0A5C3F2E6"/>
<dbReference type="EMBL" id="OOIP01000007">
    <property type="protein sequence ID" value="SPO37609.1"/>
    <property type="molecule type" value="Genomic_DNA"/>
</dbReference>
<comment type="similarity">
    <text evidence="8">Belongs to the acetyltransferase family. GNA1 subfamily.</text>
</comment>
<evidence type="ECO:0000256" key="2">
    <source>
        <dbReference type="ARBA" id="ARBA00004586"/>
    </source>
</evidence>
<comment type="pathway">
    <text evidence="8">Nucleotide-sugar biosynthesis; UDP-N-acetyl-alpha-D-glucosamine biosynthesis; N-acetyl-alpha-D-glucosamine 1-phosphate from alpha-D-glucosamine 6-phosphate (route I): step 1/2.</text>
</comment>
<dbReference type="Pfam" id="PF00583">
    <property type="entry name" value="Acetyltransf_1"/>
    <property type="match status" value="1"/>
</dbReference>
<evidence type="ECO:0000256" key="6">
    <source>
        <dbReference type="ARBA" id="ARBA00023136"/>
    </source>
</evidence>
<keyword evidence="4 8" id="KW-0808">Transferase</keyword>
<evidence type="ECO:0000313" key="11">
    <source>
        <dbReference type="Proteomes" id="UP000323386"/>
    </source>
</evidence>
<gene>
    <name evidence="10" type="ORF">PSFLO_03084</name>
</gene>
<dbReference type="SUPFAM" id="SSF55729">
    <property type="entry name" value="Acyl-CoA N-acyltransferases (Nat)"/>
    <property type="match status" value="1"/>
</dbReference>
<keyword evidence="7 8" id="KW-0012">Acyltransferase</keyword>
<evidence type="ECO:0000256" key="3">
    <source>
        <dbReference type="ARBA" id="ARBA00011738"/>
    </source>
</evidence>
<dbReference type="GO" id="GO:0004343">
    <property type="term" value="F:glucosamine 6-phosphate N-acetyltransferase activity"/>
    <property type="evidence" value="ECO:0007669"/>
    <property type="project" value="UniProtKB-UniRule"/>
</dbReference>
<dbReference type="PANTHER" id="PTHR13355">
    <property type="entry name" value="GLUCOSAMINE 6-PHOSPHATE N-ACETYLTRANSFERASE"/>
    <property type="match status" value="1"/>
</dbReference>
<protein>
    <recommendedName>
        <fullName evidence="8">Glucosamine 6-phosphate N-acetyltransferase</fullName>
        <ecNumber evidence="8">2.3.1.4</ecNumber>
    </recommendedName>
</protein>
<comment type="catalytic activity">
    <reaction evidence="8">
        <text>D-glucosamine 6-phosphate + acetyl-CoA = N-acetyl-D-glucosamine 6-phosphate + CoA + H(+)</text>
        <dbReference type="Rhea" id="RHEA:10292"/>
        <dbReference type="ChEBI" id="CHEBI:15378"/>
        <dbReference type="ChEBI" id="CHEBI:57287"/>
        <dbReference type="ChEBI" id="CHEBI:57288"/>
        <dbReference type="ChEBI" id="CHEBI:57513"/>
        <dbReference type="ChEBI" id="CHEBI:58725"/>
        <dbReference type="EC" id="2.3.1.4"/>
    </reaction>
</comment>
<proteinExistence type="inferred from homology"/>
<dbReference type="GO" id="GO:0006048">
    <property type="term" value="P:UDP-N-acetylglucosamine biosynthetic process"/>
    <property type="evidence" value="ECO:0007669"/>
    <property type="project" value="UniProtKB-UniRule"/>
</dbReference>
<dbReference type="GO" id="GO:0005789">
    <property type="term" value="C:endoplasmic reticulum membrane"/>
    <property type="evidence" value="ECO:0007669"/>
    <property type="project" value="UniProtKB-SubCell"/>
</dbReference>
<dbReference type="InterPro" id="IPR000182">
    <property type="entry name" value="GNAT_dom"/>
</dbReference>
<dbReference type="OrthoDB" id="10039976at2759"/>
<reference evidence="10 11" key="1">
    <citation type="submission" date="2018-03" db="EMBL/GenBank/DDBJ databases">
        <authorList>
            <person name="Guldener U."/>
        </authorList>
    </citation>
    <scope>NUCLEOTIDE SEQUENCE [LARGE SCALE GENOMIC DNA]</scope>
    <source>
        <strain evidence="10 11">DAOM196992</strain>
    </source>
</reference>
<dbReference type="PROSITE" id="PS51186">
    <property type="entry name" value="GNAT"/>
    <property type="match status" value="1"/>
</dbReference>
<evidence type="ECO:0000256" key="5">
    <source>
        <dbReference type="ARBA" id="ARBA00022824"/>
    </source>
</evidence>
<keyword evidence="11" id="KW-1185">Reference proteome</keyword>
<dbReference type="EC" id="2.3.1.4" evidence="8"/>
<dbReference type="AlphaFoldDB" id="A0A5C3F2E6"/>
<evidence type="ECO:0000256" key="8">
    <source>
        <dbReference type="RuleBase" id="RU365086"/>
    </source>
</evidence>
<organism evidence="10 11">
    <name type="scientific">Pseudozyma flocculosa</name>
    <dbReference type="NCBI Taxonomy" id="84751"/>
    <lineage>
        <taxon>Eukaryota</taxon>
        <taxon>Fungi</taxon>
        <taxon>Dikarya</taxon>
        <taxon>Basidiomycota</taxon>
        <taxon>Ustilaginomycotina</taxon>
        <taxon>Ustilaginomycetes</taxon>
        <taxon>Ustilaginales</taxon>
        <taxon>Ustilaginaceae</taxon>
        <taxon>Pseudozyma</taxon>
    </lineage>
</organism>
<dbReference type="PANTHER" id="PTHR13355:SF11">
    <property type="entry name" value="GLUCOSAMINE 6-PHOSPHATE N-ACETYLTRANSFERASE"/>
    <property type="match status" value="1"/>
</dbReference>
<dbReference type="InterPro" id="IPR016181">
    <property type="entry name" value="Acyl_CoA_acyltransferase"/>
</dbReference>
<dbReference type="UniPathway" id="UPA00113">
    <property type="reaction ID" value="UER00529"/>
</dbReference>
<name>A0A5C3F2E6_9BASI</name>
<accession>A0A5C3F2E6</accession>
<evidence type="ECO:0000259" key="9">
    <source>
        <dbReference type="PROSITE" id="PS51186"/>
    </source>
</evidence>
<evidence type="ECO:0000313" key="10">
    <source>
        <dbReference type="EMBL" id="SPO37609.1"/>
    </source>
</evidence>
<evidence type="ECO:0000256" key="4">
    <source>
        <dbReference type="ARBA" id="ARBA00022679"/>
    </source>
</evidence>
<comment type="subunit">
    <text evidence="3">Homodimer.</text>
</comment>
<sequence>MSFTPDSELKLAFDAALIPQHFKDELPDNLHVRPISSTDYSRGHLTVLADLTKAPDTGLAAWQSRFDAILSTPNTYYPIAFIDKATDRIVALGTVFVELKFLRDNGRVGHIEDIVVHKDGQGKGLGKRIIHVLTAIAEQAGCYKVILDCSPDNEAFYEKCGYKNVGVEMAKYKA</sequence>
<evidence type="ECO:0000256" key="7">
    <source>
        <dbReference type="ARBA" id="ARBA00023315"/>
    </source>
</evidence>
<dbReference type="Gene3D" id="3.40.630.30">
    <property type="match status" value="1"/>
</dbReference>
<keyword evidence="5" id="KW-0256">Endoplasmic reticulum</keyword>
<dbReference type="Proteomes" id="UP000323386">
    <property type="component" value="Unassembled WGS sequence"/>
</dbReference>